<evidence type="ECO:0000256" key="3">
    <source>
        <dbReference type="ARBA" id="ARBA00022679"/>
    </source>
</evidence>
<accession>A0A7Y6DYG2</accession>
<feature type="domain" description="Methyltransferase type 11" evidence="4">
    <location>
        <begin position="44"/>
        <end position="132"/>
    </location>
</feature>
<keyword evidence="3 5" id="KW-0808">Transferase</keyword>
<dbReference type="InterPro" id="IPR029063">
    <property type="entry name" value="SAM-dependent_MTases_sf"/>
</dbReference>
<dbReference type="SUPFAM" id="SSF53335">
    <property type="entry name" value="S-adenosyl-L-methionine-dependent methyltransferases"/>
    <property type="match status" value="1"/>
</dbReference>
<keyword evidence="6" id="KW-1185">Reference proteome</keyword>
<evidence type="ECO:0000256" key="1">
    <source>
        <dbReference type="ARBA" id="ARBA00008361"/>
    </source>
</evidence>
<evidence type="ECO:0000259" key="4">
    <source>
        <dbReference type="Pfam" id="PF08241"/>
    </source>
</evidence>
<dbReference type="AlphaFoldDB" id="A0A7Y6DYG2"/>
<reference evidence="5 6" key="1">
    <citation type="submission" date="2020-05" db="EMBL/GenBank/DDBJ databases">
        <title>Genome Sequencing of Type Strains.</title>
        <authorList>
            <person name="Lemaire J.F."/>
            <person name="Inderbitzin P."/>
            <person name="Gregorio O.A."/>
            <person name="Collins S.B."/>
            <person name="Wespe N."/>
            <person name="Knight-Connoni V."/>
        </authorList>
    </citation>
    <scope>NUCLEOTIDE SEQUENCE [LARGE SCALE GENOMIC DNA]</scope>
    <source>
        <strain evidence="5 6">ATCC 25174</strain>
    </source>
</reference>
<dbReference type="InterPro" id="IPR013216">
    <property type="entry name" value="Methyltransf_11"/>
</dbReference>
<name>A0A7Y6DYG2_9CELL</name>
<comment type="caution">
    <text evidence="5">The sequence shown here is derived from an EMBL/GenBank/DDBJ whole genome shotgun (WGS) entry which is preliminary data.</text>
</comment>
<proteinExistence type="inferred from homology"/>
<evidence type="ECO:0000256" key="2">
    <source>
        <dbReference type="ARBA" id="ARBA00022603"/>
    </source>
</evidence>
<dbReference type="RefSeq" id="WP_175348328.1">
    <property type="nucleotide sequence ID" value="NZ_JABMCI010000067.1"/>
</dbReference>
<gene>
    <name evidence="5" type="ORF">HP550_14175</name>
</gene>
<dbReference type="GO" id="GO:0032259">
    <property type="term" value="P:methylation"/>
    <property type="evidence" value="ECO:0007669"/>
    <property type="project" value="UniProtKB-KW"/>
</dbReference>
<dbReference type="GO" id="GO:0008757">
    <property type="term" value="F:S-adenosylmethionine-dependent methyltransferase activity"/>
    <property type="evidence" value="ECO:0007669"/>
    <property type="project" value="InterPro"/>
</dbReference>
<dbReference type="PANTHER" id="PTHR44942">
    <property type="entry name" value="METHYLTRANSF_11 DOMAIN-CONTAINING PROTEIN"/>
    <property type="match status" value="1"/>
</dbReference>
<dbReference type="Gene3D" id="3.40.50.150">
    <property type="entry name" value="Vaccinia Virus protein VP39"/>
    <property type="match status" value="1"/>
</dbReference>
<dbReference type="PANTHER" id="PTHR44942:SF4">
    <property type="entry name" value="METHYLTRANSFERASE TYPE 11 DOMAIN-CONTAINING PROTEIN"/>
    <property type="match status" value="1"/>
</dbReference>
<dbReference type="Proteomes" id="UP000565724">
    <property type="component" value="Unassembled WGS sequence"/>
</dbReference>
<evidence type="ECO:0000313" key="6">
    <source>
        <dbReference type="Proteomes" id="UP000565724"/>
    </source>
</evidence>
<evidence type="ECO:0000313" key="5">
    <source>
        <dbReference type="EMBL" id="NUU18400.1"/>
    </source>
</evidence>
<dbReference type="InterPro" id="IPR051052">
    <property type="entry name" value="Diverse_substrate_MTase"/>
</dbReference>
<dbReference type="EMBL" id="JABMCI010000067">
    <property type="protein sequence ID" value="NUU18400.1"/>
    <property type="molecule type" value="Genomic_DNA"/>
</dbReference>
<dbReference type="CDD" id="cd02440">
    <property type="entry name" value="AdoMet_MTases"/>
    <property type="match status" value="1"/>
</dbReference>
<keyword evidence="2 5" id="KW-0489">Methyltransferase</keyword>
<dbReference type="Pfam" id="PF08241">
    <property type="entry name" value="Methyltransf_11"/>
    <property type="match status" value="1"/>
</dbReference>
<comment type="similarity">
    <text evidence="1">Belongs to the methyltransferase superfamily.</text>
</comment>
<protein>
    <submittedName>
        <fullName evidence="5">Class I SAM-dependent methyltransferase</fullName>
    </submittedName>
</protein>
<organism evidence="5 6">
    <name type="scientific">Cellulomonas humilata</name>
    <dbReference type="NCBI Taxonomy" id="144055"/>
    <lineage>
        <taxon>Bacteria</taxon>
        <taxon>Bacillati</taxon>
        <taxon>Actinomycetota</taxon>
        <taxon>Actinomycetes</taxon>
        <taxon>Micrococcales</taxon>
        <taxon>Cellulomonadaceae</taxon>
        <taxon>Cellulomonas</taxon>
    </lineage>
</organism>
<sequence length="246" mass="27287">MSTDDRGDRAASFDRAAAVYQATRPGYPDEAVRWAVPAEARDVLDLAAGTGKLTQRLVALGWHVVAVEPSDAMRAELTAALPGVEARPGTAEHLDLPDASVDAVTIAQAWHWVDPPVASAEIARVLRPGGSVAPIWNVRDQEHDWVARWTEIVHRGDTLETSYRNPELGDAFTEPEHATFPWTQRLRAADLRTLAASRSHLILLPADQRDALLDEVDRLVATHPDLRGREWIEVPYRTECYRASLR</sequence>